<feature type="compositionally biased region" description="Basic residues" evidence="2">
    <location>
        <begin position="440"/>
        <end position="456"/>
    </location>
</feature>
<dbReference type="PANTHER" id="PTHR34360:SF16">
    <property type="entry name" value="MYOSIN HEAVY CHAIN-RELATED PROTEIN"/>
    <property type="match status" value="1"/>
</dbReference>
<name>A0AAP0DIQ8_9ASTR</name>
<evidence type="ECO:0000256" key="3">
    <source>
        <dbReference type="SAM" id="Phobius"/>
    </source>
</evidence>
<keyword evidence="6" id="KW-1185">Reference proteome</keyword>
<feature type="compositionally biased region" description="Basic and acidic residues" evidence="2">
    <location>
        <begin position="457"/>
        <end position="466"/>
    </location>
</feature>
<comment type="caution">
    <text evidence="5">The sequence shown here is derived from an EMBL/GenBank/DDBJ whole genome shotgun (WGS) entry which is preliminary data.</text>
</comment>
<dbReference type="Proteomes" id="UP001408789">
    <property type="component" value="Unassembled WGS sequence"/>
</dbReference>
<keyword evidence="4" id="KW-0732">Signal</keyword>
<protein>
    <submittedName>
        <fullName evidence="5">Uncharacterized protein</fullName>
    </submittedName>
</protein>
<evidence type="ECO:0000256" key="4">
    <source>
        <dbReference type="SAM" id="SignalP"/>
    </source>
</evidence>
<feature type="chain" id="PRO_5042888814" evidence="4">
    <location>
        <begin position="24"/>
        <end position="466"/>
    </location>
</feature>
<organism evidence="5 6">
    <name type="scientific">Deinandra increscens subsp. villosa</name>
    <dbReference type="NCBI Taxonomy" id="3103831"/>
    <lineage>
        <taxon>Eukaryota</taxon>
        <taxon>Viridiplantae</taxon>
        <taxon>Streptophyta</taxon>
        <taxon>Embryophyta</taxon>
        <taxon>Tracheophyta</taxon>
        <taxon>Spermatophyta</taxon>
        <taxon>Magnoliopsida</taxon>
        <taxon>eudicotyledons</taxon>
        <taxon>Gunneridae</taxon>
        <taxon>Pentapetalae</taxon>
        <taxon>asterids</taxon>
        <taxon>campanulids</taxon>
        <taxon>Asterales</taxon>
        <taxon>Asteraceae</taxon>
        <taxon>Asteroideae</taxon>
        <taxon>Heliantheae alliance</taxon>
        <taxon>Madieae</taxon>
        <taxon>Madiinae</taxon>
        <taxon>Deinandra</taxon>
    </lineage>
</organism>
<evidence type="ECO:0000313" key="5">
    <source>
        <dbReference type="EMBL" id="KAK9073850.1"/>
    </source>
</evidence>
<keyword evidence="3" id="KW-1133">Transmembrane helix</keyword>
<evidence type="ECO:0000313" key="6">
    <source>
        <dbReference type="Proteomes" id="UP001408789"/>
    </source>
</evidence>
<dbReference type="PANTHER" id="PTHR34360">
    <property type="entry name" value="OS08G0519400 PROTEIN"/>
    <property type="match status" value="1"/>
</dbReference>
<evidence type="ECO:0000256" key="1">
    <source>
        <dbReference type="SAM" id="Coils"/>
    </source>
</evidence>
<feature type="transmembrane region" description="Helical" evidence="3">
    <location>
        <begin position="411"/>
        <end position="434"/>
    </location>
</feature>
<gene>
    <name evidence="5" type="ORF">SSX86_006444</name>
</gene>
<proteinExistence type="predicted"/>
<keyword evidence="3" id="KW-0472">Membrane</keyword>
<evidence type="ECO:0000256" key="2">
    <source>
        <dbReference type="SAM" id="MobiDB-lite"/>
    </source>
</evidence>
<dbReference type="SUPFAM" id="SSF58113">
    <property type="entry name" value="Apolipoprotein A-I"/>
    <property type="match status" value="1"/>
</dbReference>
<sequence>MAPRKRWLFLFITLILFASYVSSETFDDDYEAQKANDQSLQIKHDELLSKILNLEASIDERSREINFKDERIKQLELIALEKSNSLTSLRSEIQSLQKKESVYAKELEGEAHARASELVKQVENLKAEISKQNAKKETLEARINVAEMRIAELDVKLEKFQRINEEQKIRIRTTEQALQKTEEERIRVQLNSARYSKELTKVRESWLSSWLAVHVVHYQSLLETHWNVYGRPALDIAAQKALETQAQIRKWGRPYIDDLHTKWIPIIKDQWLTFVTNMEPFVQLLTAKAIEIYNEIKKTLRPHITNIQTILDPYIKDGKKFTKPYINQLLKTLKPHINKARIFFKPYTKKILRGYRRFSKTTLKYHRQARENINTILKENEFTRPLASTEVVWFMVCALFYALSFVKSNEIVLQASAFMIFPVMILLTWLSTLFSKKPRRRTRTSHTSHSRRRAKRVHPDKASASR</sequence>
<dbReference type="EMBL" id="JBCNJP010000008">
    <property type="protein sequence ID" value="KAK9073850.1"/>
    <property type="molecule type" value="Genomic_DNA"/>
</dbReference>
<feature type="region of interest" description="Disordered" evidence="2">
    <location>
        <begin position="440"/>
        <end position="466"/>
    </location>
</feature>
<keyword evidence="3" id="KW-0812">Transmembrane</keyword>
<feature type="signal peptide" evidence="4">
    <location>
        <begin position="1"/>
        <end position="23"/>
    </location>
</feature>
<dbReference type="AlphaFoldDB" id="A0AAP0DIQ8"/>
<accession>A0AAP0DIQ8</accession>
<keyword evidence="1" id="KW-0175">Coiled coil</keyword>
<feature type="coiled-coil region" evidence="1">
    <location>
        <begin position="79"/>
        <end position="198"/>
    </location>
</feature>
<reference evidence="5 6" key="1">
    <citation type="submission" date="2024-04" db="EMBL/GenBank/DDBJ databases">
        <title>The reference genome of an endangered Asteraceae, Deinandra increscens subsp. villosa, native to the Central Coast of California.</title>
        <authorList>
            <person name="Guilliams M."/>
            <person name="Hasenstab-Lehman K."/>
            <person name="Meyer R."/>
            <person name="Mcevoy S."/>
        </authorList>
    </citation>
    <scope>NUCLEOTIDE SEQUENCE [LARGE SCALE GENOMIC DNA]</scope>
    <source>
        <tissue evidence="5">Leaf</tissue>
    </source>
</reference>